<dbReference type="GO" id="GO:0016491">
    <property type="term" value="F:oxidoreductase activity"/>
    <property type="evidence" value="ECO:0007669"/>
    <property type="project" value="UniProtKB-KW"/>
</dbReference>
<sequence>MLFYSTPELIELGDIPLIVREAKPTREEALRYYRRFVEVKGLKVHTYEEVTEILGSDGDFTVRTHTDGAGAHAYRTRKIILSTGAFDQPKRINVPGENLPKVTHYFKEAHPYYDRDVLVVGGKSSAVETALTLFRSGARVTLSYRRAEFYGIKYWVLPDLENRIQEGSIRAIMSSTVKEIRQRDVVLQVADQDADLVISNDFVFCMTGHEPDVAFLTDIGVEVAGSDRRPAHDQETFESNVPGVYVIGVITAGNIGNEVFIENSRTHGPKVIEHITTRNRTL</sequence>
<dbReference type="PRINTS" id="PR00469">
    <property type="entry name" value="PNDRDTASEII"/>
</dbReference>
<evidence type="ECO:0000313" key="3">
    <source>
        <dbReference type="EMBL" id="SVB46114.1"/>
    </source>
</evidence>
<dbReference type="Pfam" id="PF13738">
    <property type="entry name" value="Pyr_redox_3"/>
    <property type="match status" value="1"/>
</dbReference>
<dbReference type="Gene3D" id="3.50.50.60">
    <property type="entry name" value="FAD/NAD(P)-binding domain"/>
    <property type="match status" value="2"/>
</dbReference>
<organism evidence="3">
    <name type="scientific">marine metagenome</name>
    <dbReference type="NCBI Taxonomy" id="408172"/>
    <lineage>
        <taxon>unclassified sequences</taxon>
        <taxon>metagenomes</taxon>
        <taxon>ecological metagenomes</taxon>
    </lineage>
</organism>
<keyword evidence="1" id="KW-0285">Flavoprotein</keyword>
<dbReference type="AlphaFoldDB" id="A0A382E7Q1"/>
<evidence type="ECO:0000256" key="1">
    <source>
        <dbReference type="ARBA" id="ARBA00022630"/>
    </source>
</evidence>
<dbReference type="EMBL" id="UINC01042883">
    <property type="protein sequence ID" value="SVB46114.1"/>
    <property type="molecule type" value="Genomic_DNA"/>
</dbReference>
<gene>
    <name evidence="3" type="ORF">METZ01_LOCUS198968</name>
</gene>
<dbReference type="InterPro" id="IPR050097">
    <property type="entry name" value="Ferredoxin-NADP_redctase_2"/>
</dbReference>
<dbReference type="PANTHER" id="PTHR48105">
    <property type="entry name" value="THIOREDOXIN REDUCTASE 1-RELATED-RELATED"/>
    <property type="match status" value="1"/>
</dbReference>
<evidence type="ECO:0008006" key="4">
    <source>
        <dbReference type="Google" id="ProtNLM"/>
    </source>
</evidence>
<accession>A0A382E7Q1</accession>
<dbReference type="PRINTS" id="PR00368">
    <property type="entry name" value="FADPNR"/>
</dbReference>
<protein>
    <recommendedName>
        <fullName evidence="4">FAD/NAD(P)-binding domain-containing protein</fullName>
    </recommendedName>
</protein>
<dbReference type="InterPro" id="IPR036188">
    <property type="entry name" value="FAD/NAD-bd_sf"/>
</dbReference>
<evidence type="ECO:0000256" key="2">
    <source>
        <dbReference type="ARBA" id="ARBA00023002"/>
    </source>
</evidence>
<proteinExistence type="predicted"/>
<reference evidence="3" key="1">
    <citation type="submission" date="2018-05" db="EMBL/GenBank/DDBJ databases">
        <authorList>
            <person name="Lanie J.A."/>
            <person name="Ng W.-L."/>
            <person name="Kazmierczak K.M."/>
            <person name="Andrzejewski T.M."/>
            <person name="Davidsen T.M."/>
            <person name="Wayne K.J."/>
            <person name="Tettelin H."/>
            <person name="Glass J.I."/>
            <person name="Rusch D."/>
            <person name="Podicherti R."/>
            <person name="Tsui H.-C.T."/>
            <person name="Winkler M.E."/>
        </authorList>
    </citation>
    <scope>NUCLEOTIDE SEQUENCE</scope>
</reference>
<dbReference type="InterPro" id="IPR023856">
    <property type="entry name" value="Bdr"/>
</dbReference>
<dbReference type="SUPFAM" id="SSF51905">
    <property type="entry name" value="FAD/NAD(P)-binding domain"/>
    <property type="match status" value="1"/>
</dbReference>
<dbReference type="NCBIfam" id="TIGR04018">
    <property type="entry name" value="Bthiol_YpdA"/>
    <property type="match status" value="1"/>
</dbReference>
<keyword evidence="2" id="KW-0560">Oxidoreductase</keyword>
<name>A0A382E7Q1_9ZZZZ</name>